<comment type="caution">
    <text evidence="3">The sequence shown here is derived from an EMBL/GenBank/DDBJ whole genome shotgun (WGS) entry which is preliminary data.</text>
</comment>
<protein>
    <submittedName>
        <fullName evidence="3">Type VI secretion system protein TssA</fullName>
    </submittedName>
</protein>
<keyword evidence="4" id="KW-1185">Reference proteome</keyword>
<reference evidence="3 4" key="2">
    <citation type="submission" date="2020-02" db="EMBL/GenBank/DDBJ databases">
        <title>The new genus of Enterobacteriales.</title>
        <authorList>
            <person name="Kim I.S."/>
        </authorList>
    </citation>
    <scope>NUCLEOTIDE SEQUENCE [LARGE SCALE GENOMIC DNA]</scope>
    <source>
        <strain evidence="3 4">SAP-6</strain>
    </source>
</reference>
<feature type="region of interest" description="Disordered" evidence="1">
    <location>
        <begin position="200"/>
        <end position="220"/>
    </location>
</feature>
<accession>A0A845SLD4</accession>
<feature type="domain" description="ImpA N-terminal" evidence="2">
    <location>
        <begin position="33"/>
        <end position="138"/>
    </location>
</feature>
<gene>
    <name evidence="3" type="primary">tssA</name>
    <name evidence="3" type="ORF">GRH90_15740</name>
</gene>
<dbReference type="Pfam" id="PF16989">
    <property type="entry name" value="T6SS_VasJ"/>
    <property type="match status" value="1"/>
</dbReference>
<dbReference type="Pfam" id="PF06812">
    <property type="entry name" value="ImpA_N"/>
    <property type="match status" value="1"/>
</dbReference>
<dbReference type="RefSeq" id="WP_162366913.1">
    <property type="nucleotide sequence ID" value="NZ_WUBS01000011.1"/>
</dbReference>
<evidence type="ECO:0000256" key="1">
    <source>
        <dbReference type="SAM" id="MobiDB-lite"/>
    </source>
</evidence>
<evidence type="ECO:0000259" key="2">
    <source>
        <dbReference type="Pfam" id="PF06812"/>
    </source>
</evidence>
<dbReference type="PANTHER" id="PTHR37024">
    <property type="entry name" value="TYPE VI SECRETION SYSTEM DUF2094 AND IMPA-RELATED DOMAIN PROTEIN"/>
    <property type="match status" value="1"/>
</dbReference>
<sequence length="530" mass="58423">MATLQSLLLACHTDAEALQHTARRQIARWENWLRPIATSSPTGEDPGYDDNFQQMREEVNKLSGADTDLICRLAEKLLTGTTKDIRVATYYIWARLRRDGENGLADGLELLAGLLEHFGGALHPRRSRSRRAALEWLAGQRVLDSLSLYPEVAGDDLARIVGALLLIERITAGSEDGTRPCLGGLYGALEIRLERSGGPDAVVPQNAGADGGQSSAGKNGAAAITSGRELLEQVRGLAKYLRGQPDGWLAAHHLMKSVRHDTLHQLPPLAADGRTRIEPPKPDQRALLKRLYLQQSWLELLEQGDSLFSRGACHLWLDLQWYLHQALSRAAPPHDTWADIIAQNLKGLLTRLPGLETLAFNDGTPFADEVTLNWINRQVLDSRIGWGDDSVAPAATNEDNDIMQLEPEAIALADSDGPEAALGWLQRRPGAATPRNQWLIRLLMARVAEQYGRNDLALHLLDELDDNAASLTLARWEPALLFEVKARRLKMLRIKAGRSEADKTRLLPDMEQLLAGLIAIDPARAMVLCG</sequence>
<name>A0A845SLD4_9GAMM</name>
<dbReference type="PANTHER" id="PTHR37024:SF5">
    <property type="entry name" value="IMPA N-TERMINAL DOMAIN-CONTAINING PROTEIN"/>
    <property type="match status" value="1"/>
</dbReference>
<dbReference type="AlphaFoldDB" id="A0A845SLD4"/>
<evidence type="ECO:0000313" key="3">
    <source>
        <dbReference type="EMBL" id="NDL64192.1"/>
    </source>
</evidence>
<dbReference type="InterPro" id="IPR010657">
    <property type="entry name" value="ImpA_N"/>
</dbReference>
<dbReference type="Proteomes" id="UP000461443">
    <property type="component" value="Unassembled WGS sequence"/>
</dbReference>
<reference evidence="3 4" key="1">
    <citation type="submission" date="2019-12" db="EMBL/GenBank/DDBJ databases">
        <authorList>
            <person name="Lee S.D."/>
        </authorList>
    </citation>
    <scope>NUCLEOTIDE SEQUENCE [LARGE SCALE GENOMIC DNA]</scope>
    <source>
        <strain evidence="3 4">SAP-6</strain>
    </source>
</reference>
<evidence type="ECO:0000313" key="4">
    <source>
        <dbReference type="Proteomes" id="UP000461443"/>
    </source>
</evidence>
<proteinExistence type="predicted"/>
<dbReference type="InterPro" id="IPR017739">
    <property type="entry name" value="T6SS-assoc_VCA0119"/>
</dbReference>
<organism evidence="3 4">
    <name type="scientific">Acerihabitans arboris</name>
    <dbReference type="NCBI Taxonomy" id="2691583"/>
    <lineage>
        <taxon>Bacteria</taxon>
        <taxon>Pseudomonadati</taxon>
        <taxon>Pseudomonadota</taxon>
        <taxon>Gammaproteobacteria</taxon>
        <taxon>Enterobacterales</taxon>
        <taxon>Pectobacteriaceae</taxon>
        <taxon>Acerihabitans</taxon>
    </lineage>
</organism>
<dbReference type="EMBL" id="WUBS01000011">
    <property type="protein sequence ID" value="NDL64192.1"/>
    <property type="molecule type" value="Genomic_DNA"/>
</dbReference>
<dbReference type="NCBIfam" id="TIGR03362">
    <property type="entry name" value="VI_chp_7"/>
    <property type="match status" value="1"/>
</dbReference>